<dbReference type="OrthoDB" id="4472872at2759"/>
<dbReference type="PANTHER" id="PTHR38793">
    <property type="entry name" value="SLATT_FUNGAL DOMAIN-CONTAINING PROTEIN-RELATED"/>
    <property type="match status" value="1"/>
</dbReference>
<feature type="compositionally biased region" description="Polar residues" evidence="1">
    <location>
        <begin position="218"/>
        <end position="228"/>
    </location>
</feature>
<evidence type="ECO:0000313" key="5">
    <source>
        <dbReference type="Proteomes" id="UP000710440"/>
    </source>
</evidence>
<protein>
    <recommendedName>
        <fullName evidence="3">SMODS and SLOG-associating 2TM effector domain-containing protein</fullName>
    </recommendedName>
</protein>
<gene>
    <name evidence="4" type="ORF">Aspvir_009644</name>
</gene>
<evidence type="ECO:0000256" key="2">
    <source>
        <dbReference type="SAM" id="Phobius"/>
    </source>
</evidence>
<evidence type="ECO:0000259" key="3">
    <source>
        <dbReference type="Pfam" id="PF18142"/>
    </source>
</evidence>
<name>A0A9P3F8Z7_ASPVI</name>
<feature type="compositionally biased region" description="Basic and acidic residues" evidence="1">
    <location>
        <begin position="207"/>
        <end position="217"/>
    </location>
</feature>
<dbReference type="EMBL" id="BOPL01000009">
    <property type="protein sequence ID" value="GIK05531.1"/>
    <property type="molecule type" value="Genomic_DNA"/>
</dbReference>
<dbReference type="PANTHER" id="PTHR38793:SF3">
    <property type="entry name" value="SMODS AND SLOG-ASSOCIATING 2TM EFFECTOR DOMAIN-CONTAINING PROTEIN"/>
    <property type="match status" value="1"/>
</dbReference>
<sequence>MSSVNAQPPVTMEHISHPITSSLPAVEPDDGTPLSLPDFQALLGTDGSTARGSTTPKRMCSWVPRWMQTDYRELQDTMAMYPKILREEKTALRQLYAFDILIYACLALQLAVSSTLVILSAISGDHHIVVAVLGAVTVLITGVLSLVKGQGQPMRLLQYADSLKRVRDDIEFCESGLKAHATSVTYQKVLDIWNSYISARESQMKNRPDVWAPHERNTTTTQLNSTEV</sequence>
<evidence type="ECO:0000313" key="4">
    <source>
        <dbReference type="EMBL" id="GIK05531.1"/>
    </source>
</evidence>
<dbReference type="GeneID" id="66937626"/>
<keyword evidence="5" id="KW-1185">Reference proteome</keyword>
<comment type="caution">
    <text evidence="4">The sequence shown here is derived from an EMBL/GenBank/DDBJ whole genome shotgun (WGS) entry which is preliminary data.</text>
</comment>
<dbReference type="Proteomes" id="UP000710440">
    <property type="component" value="Unassembled WGS sequence"/>
</dbReference>
<dbReference type="AlphaFoldDB" id="A0A9P3F8Z7"/>
<reference evidence="4 5" key="1">
    <citation type="submission" date="2021-02" db="EMBL/GenBank/DDBJ databases">
        <title>Pan-genome distribution and transcriptional activeness of fungal secondary metabolism genes in Aspergillus section Fumigati.</title>
        <authorList>
            <person name="Takahashi H."/>
            <person name="Umemura M."/>
            <person name="Ninomiya A."/>
            <person name="Kusuya Y."/>
            <person name="Urayama S."/>
            <person name="Shimizu M."/>
            <person name="Watanabe A."/>
            <person name="Kamei K."/>
            <person name="Yaguchi T."/>
            <person name="Hagiwara D."/>
        </authorList>
    </citation>
    <scope>NUCLEOTIDE SEQUENCE [LARGE SCALE GENOMIC DNA]</scope>
    <source>
        <strain evidence="4 5">IFM 47045</strain>
    </source>
</reference>
<dbReference type="Pfam" id="PF18142">
    <property type="entry name" value="SLATT_fungal"/>
    <property type="match status" value="1"/>
</dbReference>
<organism evidence="4 5">
    <name type="scientific">Aspergillus viridinutans</name>
    <dbReference type="NCBI Taxonomy" id="75553"/>
    <lineage>
        <taxon>Eukaryota</taxon>
        <taxon>Fungi</taxon>
        <taxon>Dikarya</taxon>
        <taxon>Ascomycota</taxon>
        <taxon>Pezizomycotina</taxon>
        <taxon>Eurotiomycetes</taxon>
        <taxon>Eurotiomycetidae</taxon>
        <taxon>Eurotiales</taxon>
        <taxon>Aspergillaceae</taxon>
        <taxon>Aspergillus</taxon>
        <taxon>Aspergillus subgen. Fumigati</taxon>
    </lineage>
</organism>
<dbReference type="NCBIfam" id="NF033635">
    <property type="entry name" value="SLATT_fungal"/>
    <property type="match status" value="1"/>
</dbReference>
<feature type="region of interest" description="Disordered" evidence="1">
    <location>
        <begin position="207"/>
        <end position="228"/>
    </location>
</feature>
<feature type="transmembrane region" description="Helical" evidence="2">
    <location>
        <begin position="128"/>
        <end position="147"/>
    </location>
</feature>
<evidence type="ECO:0000256" key="1">
    <source>
        <dbReference type="SAM" id="MobiDB-lite"/>
    </source>
</evidence>
<keyword evidence="2" id="KW-0812">Transmembrane</keyword>
<dbReference type="RefSeq" id="XP_043128717.1">
    <property type="nucleotide sequence ID" value="XM_043272782.1"/>
</dbReference>
<dbReference type="InterPro" id="IPR041622">
    <property type="entry name" value="SLATT_fungi"/>
</dbReference>
<keyword evidence="2" id="KW-0472">Membrane</keyword>
<accession>A0A9P3F8Z7</accession>
<feature type="domain" description="SMODS and SLOG-associating 2TM effector" evidence="3">
    <location>
        <begin position="84"/>
        <end position="200"/>
    </location>
</feature>
<feature type="transmembrane region" description="Helical" evidence="2">
    <location>
        <begin position="95"/>
        <end position="122"/>
    </location>
</feature>
<proteinExistence type="predicted"/>
<keyword evidence="2" id="KW-1133">Transmembrane helix</keyword>